<feature type="non-terminal residue" evidence="3">
    <location>
        <position position="1"/>
    </location>
</feature>
<dbReference type="Gene3D" id="1.10.1790.20">
    <property type="match status" value="1"/>
</dbReference>
<dbReference type="FunFam" id="1.10.150.390:FF:000002">
    <property type="entry name" value="DNA-directed RNA polymerase subunit beta"/>
    <property type="match status" value="1"/>
</dbReference>
<sequence length="198" mass="21303">RSQGVDIHDKHIEVIVHQMLRRITVIDSGDTDLLPGELVDQARFKAANMKAVKEGGKPAAGRPELMGITKASLATDSWLSAASFQETTRVLTEAALSQKVDDLKGLKENVIIGKLIPAGTGLARYRNAVVEPDKAIRDTIYPNFGLGGDESDAAFGDADLSEVDFSNIDFGDLKLGDDFNPDDFLDDNGGQMDLGDTL</sequence>
<keyword evidence="1" id="KW-0808">Transferase</keyword>
<protein>
    <submittedName>
        <fullName evidence="3">DNA-directed RNA polymerase subunit beta</fullName>
    </submittedName>
</protein>
<dbReference type="AlphaFoldDB" id="A0A7J5TEA4"/>
<dbReference type="EMBL" id="WDPD01000072">
    <property type="protein sequence ID" value="KAB7455555.1"/>
    <property type="molecule type" value="Genomic_DNA"/>
</dbReference>
<gene>
    <name evidence="3" type="ORF">GBB04_12225</name>
</gene>
<dbReference type="GO" id="GO:0016740">
    <property type="term" value="F:transferase activity"/>
    <property type="evidence" value="ECO:0007669"/>
    <property type="project" value="UniProtKB-KW"/>
</dbReference>
<keyword evidence="3" id="KW-0240">DNA-directed RNA polymerase</keyword>
<proteinExistence type="predicted"/>
<evidence type="ECO:0000256" key="2">
    <source>
        <dbReference type="ARBA" id="ARBA00022833"/>
    </source>
</evidence>
<keyword evidence="3" id="KW-0804">Transcription</keyword>
<dbReference type="SUPFAM" id="SSF64484">
    <property type="entry name" value="beta and beta-prime subunits of DNA dependent RNA-polymerase"/>
    <property type="match status" value="1"/>
</dbReference>
<dbReference type="Gene3D" id="1.10.150.390">
    <property type="match status" value="1"/>
</dbReference>
<name>A0A7J5TEA4_9BIFI</name>
<evidence type="ECO:0000256" key="1">
    <source>
        <dbReference type="ARBA" id="ARBA00022679"/>
    </source>
</evidence>
<reference evidence="3 4" key="1">
    <citation type="journal article" date="2019" name="Nat. Med.">
        <title>A library of human gut bacterial isolates paired with longitudinal multiomics data enables mechanistic microbiome research.</title>
        <authorList>
            <person name="Poyet M."/>
            <person name="Groussin M."/>
            <person name="Gibbons S.M."/>
            <person name="Avila-Pacheco J."/>
            <person name="Jiang X."/>
            <person name="Kearney S.M."/>
            <person name="Perrotta A.R."/>
            <person name="Berdy B."/>
            <person name="Zhao S."/>
            <person name="Lieberman T.D."/>
            <person name="Swanson P.K."/>
            <person name="Smith M."/>
            <person name="Roesemann S."/>
            <person name="Alexander J.E."/>
            <person name="Rich S.A."/>
            <person name="Livny J."/>
            <person name="Vlamakis H."/>
            <person name="Clish C."/>
            <person name="Bullock K."/>
            <person name="Deik A."/>
            <person name="Scott J."/>
            <person name="Pierce K.A."/>
            <person name="Xavier R.J."/>
            <person name="Alm E.J."/>
        </authorList>
    </citation>
    <scope>NUCLEOTIDE SEQUENCE [LARGE SCALE GENOMIC DNA]</scope>
    <source>
        <strain evidence="3 4">BIOML-A2</strain>
    </source>
</reference>
<dbReference type="Proteomes" id="UP000429211">
    <property type="component" value="Unassembled WGS sequence"/>
</dbReference>
<dbReference type="PANTHER" id="PTHR48443">
    <property type="entry name" value="DNA-DIRECTED RNA POLYMERASE SUBUNIT BETA"/>
    <property type="match status" value="1"/>
</dbReference>
<dbReference type="PANTHER" id="PTHR48443:SF1">
    <property type="entry name" value="DNA-DIRECTED RNA POLYMERASE SUBUNIT BETA"/>
    <property type="match status" value="1"/>
</dbReference>
<organism evidence="3 4">
    <name type="scientific">Bifidobacterium dentium</name>
    <dbReference type="NCBI Taxonomy" id="1689"/>
    <lineage>
        <taxon>Bacteria</taxon>
        <taxon>Bacillati</taxon>
        <taxon>Actinomycetota</taxon>
        <taxon>Actinomycetes</taxon>
        <taxon>Bifidobacteriales</taxon>
        <taxon>Bifidobacteriaceae</taxon>
        <taxon>Bifidobacterium</taxon>
    </lineage>
</organism>
<accession>A0A7J5TEA4</accession>
<keyword evidence="2" id="KW-0862">Zinc</keyword>
<dbReference type="CDD" id="cd02655">
    <property type="entry name" value="RNAP_beta'_C"/>
    <property type="match status" value="1"/>
</dbReference>
<dbReference type="GO" id="GO:0000428">
    <property type="term" value="C:DNA-directed RNA polymerase complex"/>
    <property type="evidence" value="ECO:0007669"/>
    <property type="project" value="UniProtKB-KW"/>
</dbReference>
<comment type="caution">
    <text evidence="3">The sequence shown here is derived from an EMBL/GenBank/DDBJ whole genome shotgun (WGS) entry which is preliminary data.</text>
</comment>
<evidence type="ECO:0000313" key="4">
    <source>
        <dbReference type="Proteomes" id="UP000429211"/>
    </source>
</evidence>
<evidence type="ECO:0000313" key="3">
    <source>
        <dbReference type="EMBL" id="KAB7455555.1"/>
    </source>
</evidence>